<proteinExistence type="predicted"/>
<name>A0A3E1NH59_9BACT</name>
<evidence type="ECO:0000313" key="2">
    <source>
        <dbReference type="Proteomes" id="UP000261284"/>
    </source>
</evidence>
<comment type="caution">
    <text evidence="1">The sequence shown here is derived from an EMBL/GenBank/DDBJ whole genome shotgun (WGS) entry which is preliminary data.</text>
</comment>
<organism evidence="1 2">
    <name type="scientific">Deminuibacter soli</name>
    <dbReference type="NCBI Taxonomy" id="2291815"/>
    <lineage>
        <taxon>Bacteria</taxon>
        <taxon>Pseudomonadati</taxon>
        <taxon>Bacteroidota</taxon>
        <taxon>Chitinophagia</taxon>
        <taxon>Chitinophagales</taxon>
        <taxon>Chitinophagaceae</taxon>
        <taxon>Deminuibacter</taxon>
    </lineage>
</organism>
<gene>
    <name evidence="1" type="ORF">DXN05_14810</name>
</gene>
<dbReference type="AlphaFoldDB" id="A0A3E1NH59"/>
<accession>A0A3E1NH59</accession>
<protein>
    <submittedName>
        <fullName evidence="1">Uncharacterized protein</fullName>
    </submittedName>
</protein>
<sequence>MTCLQAACFSTGTLTYHKTQCYHIRSRTGKQPETCSQRAFICTYSYVTQKGYKKQVPPIFTKHACTLRYTLTPDIL</sequence>
<dbReference type="EMBL" id="QTJU01000005">
    <property type="protein sequence ID" value="RFM27296.1"/>
    <property type="molecule type" value="Genomic_DNA"/>
</dbReference>
<evidence type="ECO:0000313" key="1">
    <source>
        <dbReference type="EMBL" id="RFM27296.1"/>
    </source>
</evidence>
<keyword evidence="2" id="KW-1185">Reference proteome</keyword>
<dbReference type="Proteomes" id="UP000261284">
    <property type="component" value="Unassembled WGS sequence"/>
</dbReference>
<reference evidence="1 2" key="1">
    <citation type="submission" date="2018-08" db="EMBL/GenBank/DDBJ databases">
        <title>Chitinophagaceae sp. K23C18032701, a novel bacterium isolated from forest soil.</title>
        <authorList>
            <person name="Wang C."/>
        </authorList>
    </citation>
    <scope>NUCLEOTIDE SEQUENCE [LARGE SCALE GENOMIC DNA]</scope>
    <source>
        <strain evidence="1 2">K23C18032701</strain>
    </source>
</reference>